<name>A0A8G0ZYZ0_9EURY</name>
<reference evidence="1" key="2">
    <citation type="submission" date="2019-03" db="EMBL/GenBank/DDBJ databases">
        <authorList>
            <person name="Chen S.-C."/>
            <person name="Wu S.-Y."/>
            <person name="Lai M.-C."/>
        </authorList>
    </citation>
    <scope>NUCLEOTIDE SEQUENCE</scope>
    <source>
        <strain evidence="1">ML15</strain>
    </source>
</reference>
<evidence type="ECO:0000313" key="1">
    <source>
        <dbReference type="EMBL" id="QYZ78201.1"/>
    </source>
</evidence>
<gene>
    <name evidence="1" type="ORF">E2N92_01520</name>
</gene>
<dbReference type="RefSeq" id="WP_220681942.1">
    <property type="nucleotide sequence ID" value="NZ_CP037968.1"/>
</dbReference>
<evidence type="ECO:0000313" key="2">
    <source>
        <dbReference type="Proteomes" id="UP000826709"/>
    </source>
</evidence>
<dbReference type="OrthoDB" id="115930at2157"/>
<evidence type="ECO:0008006" key="3">
    <source>
        <dbReference type="Google" id="ProtNLM"/>
    </source>
</evidence>
<dbReference type="AlphaFoldDB" id="A0A8G0ZYZ0"/>
<dbReference type="EMBL" id="CP037968">
    <property type="protein sequence ID" value="QYZ78201.1"/>
    <property type="molecule type" value="Genomic_DNA"/>
</dbReference>
<reference evidence="1" key="1">
    <citation type="journal article" date="2005" name="Int. J. Syst. Evol. Microbiol.">
        <title>Methanofollis formosanus sp. nov., isolated from a fish pond.</title>
        <authorList>
            <person name="Wu S.Y."/>
            <person name="Chen S.C."/>
            <person name="Lai M.C."/>
        </authorList>
    </citation>
    <scope>NUCLEOTIDE SEQUENCE</scope>
    <source>
        <strain evidence="1">ML15</strain>
    </source>
</reference>
<organism evidence="1 2">
    <name type="scientific">Methanofollis formosanus</name>
    <dbReference type="NCBI Taxonomy" id="299308"/>
    <lineage>
        <taxon>Archaea</taxon>
        <taxon>Methanobacteriati</taxon>
        <taxon>Methanobacteriota</taxon>
        <taxon>Stenosarchaea group</taxon>
        <taxon>Methanomicrobia</taxon>
        <taxon>Methanomicrobiales</taxon>
        <taxon>Methanomicrobiaceae</taxon>
        <taxon>Methanofollis</taxon>
    </lineage>
</organism>
<dbReference type="KEGG" id="mfk:E2N92_01520"/>
<dbReference type="Proteomes" id="UP000826709">
    <property type="component" value="Chromosome"/>
</dbReference>
<keyword evidence="2" id="KW-1185">Reference proteome</keyword>
<accession>A0A8G0ZYZ0</accession>
<sequence length="166" mass="17509">MVTLFMTVGTGRPDPRTGRASIAHGLAYSVACHRPGEVVFFGSDQSAATVRGIAEEYQEMTGEVLPPFNSVVLPDVDDLAACIEVMDAAVKGVAGRKAIDYTSGTKSMTAAAVIVAALHQVPLSLVEARRGVDGIGISGTEHLREQRLSPAYTRVLREQVGADALE</sequence>
<protein>
    <recommendedName>
        <fullName evidence="3">TIGR02710 family CRISPR-associated protein</fullName>
    </recommendedName>
</protein>
<proteinExistence type="predicted"/>